<accession>A0A8E2JVV7</accession>
<dbReference type="Proteomes" id="UP000250140">
    <property type="component" value="Unassembled WGS sequence"/>
</dbReference>
<evidence type="ECO:0000256" key="1">
    <source>
        <dbReference type="SAM" id="MobiDB-lite"/>
    </source>
</evidence>
<dbReference type="PANTHER" id="PTHR40788">
    <property type="entry name" value="CLR5 DOMAIN-CONTAINING PROTEIN-RELATED"/>
    <property type="match status" value="1"/>
</dbReference>
<feature type="compositionally biased region" description="Basic and acidic residues" evidence="1">
    <location>
        <begin position="649"/>
        <end position="658"/>
    </location>
</feature>
<gene>
    <name evidence="2" type="ORF">AOQ84DRAFT_268717</name>
</gene>
<dbReference type="PANTHER" id="PTHR40788:SF1">
    <property type="entry name" value="IPA PROTEIN"/>
    <property type="match status" value="1"/>
</dbReference>
<reference evidence="2 3" key="1">
    <citation type="journal article" date="2016" name="Nat. Commun.">
        <title>Ectomycorrhizal ecology is imprinted in the genome of the dominant symbiotic fungus Cenococcum geophilum.</title>
        <authorList>
            <consortium name="DOE Joint Genome Institute"/>
            <person name="Peter M."/>
            <person name="Kohler A."/>
            <person name="Ohm R.A."/>
            <person name="Kuo A."/>
            <person name="Krutzmann J."/>
            <person name="Morin E."/>
            <person name="Arend M."/>
            <person name="Barry K.W."/>
            <person name="Binder M."/>
            <person name="Choi C."/>
            <person name="Clum A."/>
            <person name="Copeland A."/>
            <person name="Grisel N."/>
            <person name="Haridas S."/>
            <person name="Kipfer T."/>
            <person name="LaButti K."/>
            <person name="Lindquist E."/>
            <person name="Lipzen A."/>
            <person name="Maire R."/>
            <person name="Meier B."/>
            <person name="Mihaltcheva S."/>
            <person name="Molinier V."/>
            <person name="Murat C."/>
            <person name="Poggeler S."/>
            <person name="Quandt C.A."/>
            <person name="Sperisen C."/>
            <person name="Tritt A."/>
            <person name="Tisserant E."/>
            <person name="Crous P.W."/>
            <person name="Henrissat B."/>
            <person name="Nehls U."/>
            <person name="Egli S."/>
            <person name="Spatafora J.W."/>
            <person name="Grigoriev I.V."/>
            <person name="Martin F.M."/>
        </authorList>
    </citation>
    <scope>NUCLEOTIDE SEQUENCE [LARGE SCALE GENOMIC DNA]</scope>
    <source>
        <strain evidence="2 3">CBS 207.34</strain>
    </source>
</reference>
<feature type="non-terminal residue" evidence="2">
    <location>
        <position position="1"/>
    </location>
</feature>
<evidence type="ECO:0000313" key="3">
    <source>
        <dbReference type="Proteomes" id="UP000250140"/>
    </source>
</evidence>
<keyword evidence="3" id="KW-1185">Reference proteome</keyword>
<dbReference type="AlphaFoldDB" id="A0A8E2JVV7"/>
<sequence length="783" mass="90514">ICPPPCECIDCLDQFYDSREQKMPQFAYTRKVSDVEAKKILGDFVAGICSDRQFLQKQCNLYGDIIMNRWKRKTQGKREACLLRVDPDLYQHQWFIPRYTNTRHHWKESRKFRNSFLLPNLNVPVLKNNPSTFLALLHYRTFYSPQDWAPYDNRQLIISWACGTLDVEYSESCVIMYGLQYGQLTPWVASLAHRSDIIGFPRARLILEAQAHLMQFLRKMVEQILQGTDLEIPGSCTKWLETTQLGFRKLEDVAFWSPYTNQPFSAPPIFNIDFMLSLAKGRMDATGDHLLLLQADAPYMRRHIELVKECQVINEAQREIACLMVVQDLFRDINVHLYWKSVFDEFEHLNRCYVRFRDHIHPGEQLPTEYDKALGALELLLVNAMHSRSKHLQAIIPQRPGFCQSWEFKEDPETGQIKMARKDDTTITELFYKDPLEWCLLQLQGEPDAQRRFDHALLFAFLEEHVSTCESSDRARLDETLYKKLSDYAAIHELLAAVRLHRPQNTNRDIDDVHKNDNRKAWRYDQRHPEIAGQDSLDIAAALKAFCDAPLPAGEIDHTWLQRSGRVRKTLEAFWNETSRRWRRSFKKAGYSADEVRSELDFFSVYDSPGYVQDVKAERANILTRIGNAAGARIKLPRSQSWQAEQEVKAKVKTRSDRPANIQQLEGEADGPATQGPERKILASRRAFGVFSLMFPASGEEAATSVDWDVFVRAMADVGFSATNSSGSAVDFEKKDDSDAGHAGKIVFHKPHPASKIHPVMLRSMGKRMTKWFGWHRELFALR</sequence>
<feature type="non-terminal residue" evidence="2">
    <location>
        <position position="783"/>
    </location>
</feature>
<organism evidence="2 3">
    <name type="scientific">Glonium stellatum</name>
    <dbReference type="NCBI Taxonomy" id="574774"/>
    <lineage>
        <taxon>Eukaryota</taxon>
        <taxon>Fungi</taxon>
        <taxon>Dikarya</taxon>
        <taxon>Ascomycota</taxon>
        <taxon>Pezizomycotina</taxon>
        <taxon>Dothideomycetes</taxon>
        <taxon>Pleosporomycetidae</taxon>
        <taxon>Gloniales</taxon>
        <taxon>Gloniaceae</taxon>
        <taxon>Glonium</taxon>
    </lineage>
</organism>
<proteinExistence type="predicted"/>
<evidence type="ECO:0000313" key="2">
    <source>
        <dbReference type="EMBL" id="OCL11600.1"/>
    </source>
</evidence>
<protein>
    <submittedName>
        <fullName evidence="2">Uncharacterized protein</fullName>
    </submittedName>
</protein>
<dbReference type="EMBL" id="KV749024">
    <property type="protein sequence ID" value="OCL11600.1"/>
    <property type="molecule type" value="Genomic_DNA"/>
</dbReference>
<dbReference type="OrthoDB" id="2922289at2759"/>
<feature type="region of interest" description="Disordered" evidence="1">
    <location>
        <begin position="649"/>
        <end position="676"/>
    </location>
</feature>
<name>A0A8E2JVV7_9PEZI</name>